<dbReference type="CDD" id="cd03392">
    <property type="entry name" value="PAP2_like_2"/>
    <property type="match status" value="1"/>
</dbReference>
<feature type="transmembrane region" description="Helical" evidence="1">
    <location>
        <begin position="208"/>
        <end position="227"/>
    </location>
</feature>
<organism evidence="3 4">
    <name type="scientific">Ligilactobacillus saerimneri</name>
    <dbReference type="NCBI Taxonomy" id="228229"/>
    <lineage>
        <taxon>Bacteria</taxon>
        <taxon>Bacillati</taxon>
        <taxon>Bacillota</taxon>
        <taxon>Bacilli</taxon>
        <taxon>Lactobacillales</taxon>
        <taxon>Lactobacillaceae</taxon>
        <taxon>Ligilactobacillus</taxon>
    </lineage>
</organism>
<keyword evidence="1" id="KW-1133">Transmembrane helix</keyword>
<feature type="transmembrane region" description="Helical" evidence="1">
    <location>
        <begin position="21"/>
        <end position="40"/>
    </location>
</feature>
<reference evidence="3 4" key="1">
    <citation type="submission" date="2020-01" db="EMBL/GenBank/DDBJ databases">
        <title>Complete and circular genome sequences of six lactobacillus isolates from horses.</title>
        <authorList>
            <person name="Hassan H.M."/>
        </authorList>
    </citation>
    <scope>NUCLEOTIDE SEQUENCE [LARGE SCALE GENOMIC DNA]</scope>
    <source>
        <strain evidence="3 4">1A</strain>
    </source>
</reference>
<accession>A0A7H9ELA0</accession>
<sequence length="231" mass="25717">MKLPSNDIFMEKRPQAWVESSPWYNVAAGLSLFLFILITICVKANVHFFTTIEDKVTATMQANFGHPQLNYQGGFLNDIMTFVASYGDIVPMGIIVLIIAAVLFFKYRKSLAIWMVGTFGVMGVVGLVLKKLIQRMRPAGHLLADDGFSFPSGHSLAATMVIWMVIMILVPRIKSKGVRIIVTLLLVVLWLLILFSRLYFSAHHLGDILGGVTLSLALLWGSMAGYARFFD</sequence>
<dbReference type="InterPro" id="IPR000326">
    <property type="entry name" value="PAP2/HPO"/>
</dbReference>
<gene>
    <name evidence="3" type="ORF">GTO87_07650</name>
</gene>
<dbReference type="AlphaFoldDB" id="A0A7H9ELA0"/>
<dbReference type="Pfam" id="PF01569">
    <property type="entry name" value="PAP2"/>
    <property type="match status" value="1"/>
</dbReference>
<dbReference type="InterPro" id="IPR036938">
    <property type="entry name" value="PAP2/HPO_sf"/>
</dbReference>
<feature type="transmembrane region" description="Helical" evidence="1">
    <location>
        <begin position="149"/>
        <end position="170"/>
    </location>
</feature>
<dbReference type="RefSeq" id="WP_180848663.1">
    <property type="nucleotide sequence ID" value="NZ_CP047418.1"/>
</dbReference>
<dbReference type="PANTHER" id="PTHR14969:SF13">
    <property type="entry name" value="AT30094P"/>
    <property type="match status" value="1"/>
</dbReference>
<dbReference type="PANTHER" id="PTHR14969">
    <property type="entry name" value="SPHINGOSINE-1-PHOSPHATE PHOSPHOHYDROLASE"/>
    <property type="match status" value="1"/>
</dbReference>
<dbReference type="SUPFAM" id="SSF48317">
    <property type="entry name" value="Acid phosphatase/Vanadium-dependent haloperoxidase"/>
    <property type="match status" value="1"/>
</dbReference>
<dbReference type="EMBL" id="CP047418">
    <property type="protein sequence ID" value="QLL78464.1"/>
    <property type="molecule type" value="Genomic_DNA"/>
</dbReference>
<keyword evidence="1" id="KW-0472">Membrane</keyword>
<dbReference type="Gene3D" id="1.20.144.10">
    <property type="entry name" value="Phosphatidic acid phosphatase type 2/haloperoxidase"/>
    <property type="match status" value="1"/>
</dbReference>
<feature type="transmembrane region" description="Helical" evidence="1">
    <location>
        <begin position="177"/>
        <end position="196"/>
    </location>
</feature>
<feature type="transmembrane region" description="Helical" evidence="1">
    <location>
        <begin position="79"/>
        <end position="104"/>
    </location>
</feature>
<dbReference type="Proteomes" id="UP000510886">
    <property type="component" value="Chromosome"/>
</dbReference>
<feature type="transmembrane region" description="Helical" evidence="1">
    <location>
        <begin position="111"/>
        <end position="129"/>
    </location>
</feature>
<evidence type="ECO:0000313" key="3">
    <source>
        <dbReference type="EMBL" id="QLL78464.1"/>
    </source>
</evidence>
<keyword evidence="1" id="KW-0812">Transmembrane</keyword>
<evidence type="ECO:0000313" key="4">
    <source>
        <dbReference type="Proteomes" id="UP000510886"/>
    </source>
</evidence>
<proteinExistence type="predicted"/>
<evidence type="ECO:0000259" key="2">
    <source>
        <dbReference type="SMART" id="SM00014"/>
    </source>
</evidence>
<dbReference type="SMART" id="SM00014">
    <property type="entry name" value="acidPPc"/>
    <property type="match status" value="1"/>
</dbReference>
<name>A0A7H9ELA0_9LACO</name>
<evidence type="ECO:0000256" key="1">
    <source>
        <dbReference type="SAM" id="Phobius"/>
    </source>
</evidence>
<feature type="domain" description="Phosphatidic acid phosphatase type 2/haloperoxidase" evidence="2">
    <location>
        <begin position="112"/>
        <end position="223"/>
    </location>
</feature>
<protein>
    <submittedName>
        <fullName evidence="3">Phosphatase PAP2 family protein</fullName>
    </submittedName>
</protein>
<dbReference type="KEGG" id="lsw:GTO87_07650"/>